<evidence type="ECO:0000259" key="4">
    <source>
        <dbReference type="Pfam" id="PF13947"/>
    </source>
</evidence>
<evidence type="ECO:0000256" key="1">
    <source>
        <dbReference type="ARBA" id="ARBA00004167"/>
    </source>
</evidence>
<dbReference type="Proteomes" id="UP000604825">
    <property type="component" value="Unassembled WGS sequence"/>
</dbReference>
<evidence type="ECO:0000313" key="6">
    <source>
        <dbReference type="Proteomes" id="UP000604825"/>
    </source>
</evidence>
<dbReference type="InterPro" id="IPR025287">
    <property type="entry name" value="WAK_GUB"/>
</dbReference>
<dbReference type="AlphaFoldDB" id="A0A811S7N6"/>
<organism evidence="5 6">
    <name type="scientific">Miscanthus lutarioriparius</name>
    <dbReference type="NCBI Taxonomy" id="422564"/>
    <lineage>
        <taxon>Eukaryota</taxon>
        <taxon>Viridiplantae</taxon>
        <taxon>Streptophyta</taxon>
        <taxon>Embryophyta</taxon>
        <taxon>Tracheophyta</taxon>
        <taxon>Spermatophyta</taxon>
        <taxon>Magnoliopsida</taxon>
        <taxon>Liliopsida</taxon>
        <taxon>Poales</taxon>
        <taxon>Poaceae</taxon>
        <taxon>PACMAD clade</taxon>
        <taxon>Panicoideae</taxon>
        <taxon>Andropogonodae</taxon>
        <taxon>Andropogoneae</taxon>
        <taxon>Saccharinae</taxon>
        <taxon>Miscanthus</taxon>
    </lineage>
</organism>
<dbReference type="EMBL" id="CAJGYO010000018">
    <property type="protein sequence ID" value="CAD6337531.1"/>
    <property type="molecule type" value="Genomic_DNA"/>
</dbReference>
<name>A0A811S7N6_9POAL</name>
<dbReference type="GO" id="GO:0030247">
    <property type="term" value="F:polysaccharide binding"/>
    <property type="evidence" value="ECO:0007669"/>
    <property type="project" value="InterPro"/>
</dbReference>
<comment type="subcellular location">
    <subcellularLocation>
        <location evidence="1">Membrane</location>
        <topology evidence="1">Single-pass membrane protein</topology>
    </subcellularLocation>
</comment>
<dbReference type="Gene3D" id="1.10.510.10">
    <property type="entry name" value="Transferase(Phosphotransferase) domain 1"/>
    <property type="match status" value="1"/>
</dbReference>
<feature type="domain" description="Wall-associated receptor kinase galacturonan-binding" evidence="4">
    <location>
        <begin position="31"/>
        <end position="90"/>
    </location>
</feature>
<comment type="caution">
    <text evidence="5">The sequence shown here is derived from an EMBL/GenBank/DDBJ whole genome shotgun (WGS) entry which is preliminary data.</text>
</comment>
<dbReference type="PANTHER" id="PTHR33491">
    <property type="entry name" value="OSJNBA0016N04.9 PROTEIN"/>
    <property type="match status" value="1"/>
</dbReference>
<gene>
    <name evidence="5" type="ORF">NCGR_LOCUS61629</name>
</gene>
<keyword evidence="2 3" id="KW-0732">Signal</keyword>
<sequence length="247" mass="27310">MLSMHLLLFFSFAFLLQPVVRGASSSPRHDCPNKCGDVNIEYPFGIGPGCALEKGFELHCNKSQDGQRNITYFSNLPVANILLLEGQVQVMSSIASMCPNRSTTYLLNLSGTPFTVADKENMFTVLGVDALGFMAGSRQSAIEGRLLDVIDDRIKGEENVGLLEEVADVAKQCLEMGGENRPAMRDVAQRLGRLSRVTQHPWMQRDPEEMESLLAVREPSVDGMEMVNATFFTMERSVGRGLLEFGR</sequence>
<dbReference type="OrthoDB" id="692504at2759"/>
<dbReference type="Pfam" id="PF13947">
    <property type="entry name" value="GUB_WAK_bind"/>
    <property type="match status" value="1"/>
</dbReference>
<protein>
    <recommendedName>
        <fullName evidence="4">Wall-associated receptor kinase galacturonan-binding domain-containing protein</fullName>
    </recommendedName>
</protein>
<evidence type="ECO:0000256" key="3">
    <source>
        <dbReference type="SAM" id="SignalP"/>
    </source>
</evidence>
<dbReference type="GO" id="GO:0016020">
    <property type="term" value="C:membrane"/>
    <property type="evidence" value="ECO:0007669"/>
    <property type="project" value="UniProtKB-SubCell"/>
</dbReference>
<reference evidence="5" key="1">
    <citation type="submission" date="2020-10" db="EMBL/GenBank/DDBJ databases">
        <authorList>
            <person name="Han B."/>
            <person name="Lu T."/>
            <person name="Zhao Q."/>
            <person name="Huang X."/>
            <person name="Zhao Y."/>
        </authorList>
    </citation>
    <scope>NUCLEOTIDE SEQUENCE</scope>
</reference>
<proteinExistence type="predicted"/>
<feature type="signal peptide" evidence="3">
    <location>
        <begin position="1"/>
        <end position="22"/>
    </location>
</feature>
<feature type="chain" id="PRO_5032518541" description="Wall-associated receptor kinase galacturonan-binding domain-containing protein" evidence="3">
    <location>
        <begin position="23"/>
        <end position="247"/>
    </location>
</feature>
<evidence type="ECO:0000256" key="2">
    <source>
        <dbReference type="ARBA" id="ARBA00022729"/>
    </source>
</evidence>
<evidence type="ECO:0000313" key="5">
    <source>
        <dbReference type="EMBL" id="CAD6337531.1"/>
    </source>
</evidence>
<keyword evidence="6" id="KW-1185">Reference proteome</keyword>
<accession>A0A811S7N6</accession>